<dbReference type="GO" id="GO:0008270">
    <property type="term" value="F:zinc ion binding"/>
    <property type="evidence" value="ECO:0007669"/>
    <property type="project" value="UniProtKB-KW"/>
</dbReference>
<dbReference type="EMBL" id="LHPF02000019">
    <property type="protein sequence ID" value="PSC70536.1"/>
    <property type="molecule type" value="Genomic_DNA"/>
</dbReference>
<reference evidence="2 3" key="1">
    <citation type="journal article" date="2018" name="Plant J.">
        <title>Genome sequences of Chlorella sorokiniana UTEX 1602 and Micractinium conductrix SAG 241.80: implications to maltose excretion by a green alga.</title>
        <authorList>
            <person name="Arriola M.B."/>
            <person name="Velmurugan N."/>
            <person name="Zhang Y."/>
            <person name="Plunkett M.H."/>
            <person name="Hondzo H."/>
            <person name="Barney B.M."/>
        </authorList>
    </citation>
    <scope>NUCLEOTIDE SEQUENCE [LARGE SCALE GENOMIC DNA]</scope>
    <source>
        <strain evidence="2 3">SAG 241.80</strain>
    </source>
</reference>
<feature type="compositionally biased region" description="Low complexity" evidence="1">
    <location>
        <begin position="1"/>
        <end position="33"/>
    </location>
</feature>
<evidence type="ECO:0000256" key="1">
    <source>
        <dbReference type="SAM" id="MobiDB-lite"/>
    </source>
</evidence>
<dbReference type="AlphaFoldDB" id="A0A2P6V8X5"/>
<comment type="caution">
    <text evidence="2">The sequence shown here is derived from an EMBL/GenBank/DDBJ whole genome shotgun (WGS) entry which is preliminary data.</text>
</comment>
<evidence type="ECO:0000313" key="3">
    <source>
        <dbReference type="Proteomes" id="UP000239649"/>
    </source>
</evidence>
<dbReference type="STRING" id="554055.A0A2P6V8X5"/>
<keyword evidence="3" id="KW-1185">Reference proteome</keyword>
<sequence length="134" mass="13513">MQRATLSTRQQQQQLAAAPPAAAAAAQTAPAPATRRRGWRLVAHADAALLQDMIVGGAVTAAATAAIANGLAKGEPELCAACTGIGGCECFVCQGSGRTADPERAGRRRSCLGCKGVGRMLCTKCGGSGYIKAL</sequence>
<accession>A0A2P6V8X5</accession>
<dbReference type="PANTHER" id="PTHR15852:SF54">
    <property type="entry name" value="PROTEIN SSUH2 HOMOLOG"/>
    <property type="match status" value="1"/>
</dbReference>
<dbReference type="PANTHER" id="PTHR15852">
    <property type="entry name" value="PLASTID TRANSCRIPTIONALLY ACTIVE PROTEIN"/>
    <property type="match status" value="1"/>
</dbReference>
<evidence type="ECO:0000313" key="2">
    <source>
        <dbReference type="EMBL" id="PSC70536.1"/>
    </source>
</evidence>
<keyword evidence="2" id="KW-0479">Metal-binding</keyword>
<gene>
    <name evidence="2" type="ORF">C2E20_6034</name>
</gene>
<dbReference type="Proteomes" id="UP000239649">
    <property type="component" value="Unassembled WGS sequence"/>
</dbReference>
<keyword evidence="2" id="KW-0863">Zinc-finger</keyword>
<feature type="region of interest" description="Disordered" evidence="1">
    <location>
        <begin position="1"/>
        <end position="35"/>
    </location>
</feature>
<name>A0A2P6V8X5_9CHLO</name>
<organism evidence="2 3">
    <name type="scientific">Micractinium conductrix</name>
    <dbReference type="NCBI Taxonomy" id="554055"/>
    <lineage>
        <taxon>Eukaryota</taxon>
        <taxon>Viridiplantae</taxon>
        <taxon>Chlorophyta</taxon>
        <taxon>core chlorophytes</taxon>
        <taxon>Trebouxiophyceae</taxon>
        <taxon>Chlorellales</taxon>
        <taxon>Chlorellaceae</taxon>
        <taxon>Chlorella clade</taxon>
        <taxon>Micractinium</taxon>
    </lineage>
</organism>
<keyword evidence="2" id="KW-0862">Zinc</keyword>
<dbReference type="OrthoDB" id="542764at2759"/>
<protein>
    <submittedName>
        <fullName evidence="2">Zinc-finger</fullName>
    </submittedName>
</protein>
<proteinExistence type="predicted"/>